<evidence type="ECO:0000313" key="1">
    <source>
        <dbReference type="EMBL" id="CAA6815265.1"/>
    </source>
</evidence>
<proteinExistence type="predicted"/>
<organism evidence="1">
    <name type="scientific">uncultured Campylobacterales bacterium</name>
    <dbReference type="NCBI Taxonomy" id="352960"/>
    <lineage>
        <taxon>Bacteria</taxon>
        <taxon>Pseudomonadati</taxon>
        <taxon>Campylobacterota</taxon>
        <taxon>Epsilonproteobacteria</taxon>
        <taxon>Campylobacterales</taxon>
        <taxon>environmental samples</taxon>
    </lineage>
</organism>
<protein>
    <submittedName>
        <fullName evidence="1">Uncharacterized protein</fullName>
    </submittedName>
</protein>
<name>A0A6S6TJU2_9BACT</name>
<dbReference type="AlphaFoldDB" id="A0A6S6TJU2"/>
<sequence>MDLKRITSYLGRTTEVRFEFLLICWSKRHQDFIKEKTFNDELITPLLKYRK</sequence>
<accession>A0A6S6TJU2</accession>
<gene>
    <name evidence="1" type="ORF">HELGO_WM9021</name>
</gene>
<reference evidence="1" key="1">
    <citation type="submission" date="2020-01" db="EMBL/GenBank/DDBJ databases">
        <authorList>
            <person name="Meier V. D."/>
            <person name="Meier V D."/>
        </authorList>
    </citation>
    <scope>NUCLEOTIDE SEQUENCE</scope>
    <source>
        <strain evidence="1">HLG_WM_MAG_12</strain>
    </source>
</reference>
<dbReference type="EMBL" id="CACVAW010000067">
    <property type="protein sequence ID" value="CAA6815265.1"/>
    <property type="molecule type" value="Genomic_DNA"/>
</dbReference>